<accession>A0A387G2G4</accession>
<dbReference type="KEGG" id="rjg:CCGE525_25445"/>
<dbReference type="AlphaFoldDB" id="A0A387G2G4"/>
<dbReference type="RefSeq" id="WP_120707117.1">
    <property type="nucleotide sequence ID" value="NZ_CP032695.1"/>
</dbReference>
<name>A0A387G2G4_9HYPH</name>
<geneLocation type="plasmid" evidence="2">
    <name>prccge525c</name>
</geneLocation>
<keyword evidence="1" id="KW-0614">Plasmid</keyword>
<keyword evidence="2" id="KW-1185">Reference proteome</keyword>
<evidence type="ECO:0000313" key="2">
    <source>
        <dbReference type="Proteomes" id="UP000282195"/>
    </source>
</evidence>
<evidence type="ECO:0000313" key="1">
    <source>
        <dbReference type="EMBL" id="AYG62182.1"/>
    </source>
</evidence>
<sequence>MHAFDIVKNVRGRAFAELINELSKYSDVVGFVLREQNELSDEGSLFLEAIKAEIINEADSHSWPGTILLLDTARVVECKMSASVVDAIRRYWDGFFDGAGRGFPEDIFMKDKEGTLILETVGHERYGLIRIPEISLPIKTLMKGGYLKPMLSSGNTETIGGE</sequence>
<reference evidence="1 2" key="1">
    <citation type="submission" date="2018-10" db="EMBL/GenBank/DDBJ databases">
        <title>Rhizobium etli, R. leguminosarum and a new Rhizobium genospecies from Phaseolus dumosus.</title>
        <authorList>
            <person name="Ramirez-Puebla S.T."/>
            <person name="Rogel-Hernandez M.A."/>
            <person name="Guerrero G."/>
            <person name="Ormeno-Orrillo E."/>
            <person name="Martinez-Romero J.C."/>
            <person name="Negrete-Yankelevich S."/>
            <person name="Martinez-Romero E."/>
        </authorList>
    </citation>
    <scope>NUCLEOTIDE SEQUENCE [LARGE SCALE GENOMIC DNA]</scope>
    <source>
        <strain evidence="1 2">CCGE525</strain>
        <plasmid evidence="2">prccge525c</plasmid>
    </source>
</reference>
<gene>
    <name evidence="1" type="ORF">CCGE525_25445</name>
</gene>
<protein>
    <submittedName>
        <fullName evidence="1">Uncharacterized protein</fullName>
    </submittedName>
</protein>
<organism evidence="1 2">
    <name type="scientific">Rhizobium jaguaris</name>
    <dbReference type="NCBI Taxonomy" id="1312183"/>
    <lineage>
        <taxon>Bacteria</taxon>
        <taxon>Pseudomonadati</taxon>
        <taxon>Pseudomonadota</taxon>
        <taxon>Alphaproteobacteria</taxon>
        <taxon>Hyphomicrobiales</taxon>
        <taxon>Rhizobiaceae</taxon>
        <taxon>Rhizobium/Agrobacterium group</taxon>
        <taxon>Rhizobium</taxon>
    </lineage>
</organism>
<dbReference type="EMBL" id="CP032695">
    <property type="protein sequence ID" value="AYG62182.1"/>
    <property type="molecule type" value="Genomic_DNA"/>
</dbReference>
<dbReference type="Proteomes" id="UP000282195">
    <property type="component" value="Plasmid pRCCGE525c"/>
</dbReference>
<proteinExistence type="predicted"/>